<proteinExistence type="predicted"/>
<dbReference type="Gene3D" id="3.40.50.2000">
    <property type="entry name" value="Glycogen Phosphorylase B"/>
    <property type="match status" value="2"/>
</dbReference>
<dbReference type="RefSeq" id="WP_170171199.1">
    <property type="nucleotide sequence ID" value="NZ_JABEOV010000024.1"/>
</dbReference>
<dbReference type="CDD" id="cd03801">
    <property type="entry name" value="GT4_PimA-like"/>
    <property type="match status" value="1"/>
</dbReference>
<evidence type="ECO:0000313" key="4">
    <source>
        <dbReference type="Proteomes" id="UP000531581"/>
    </source>
</evidence>
<organism evidence="3 4">
    <name type="scientific">Sphingomonas sanguinis</name>
    <dbReference type="NCBI Taxonomy" id="33051"/>
    <lineage>
        <taxon>Bacteria</taxon>
        <taxon>Pseudomonadati</taxon>
        <taxon>Pseudomonadota</taxon>
        <taxon>Alphaproteobacteria</taxon>
        <taxon>Sphingomonadales</taxon>
        <taxon>Sphingomonadaceae</taxon>
        <taxon>Sphingomonas</taxon>
    </lineage>
</organism>
<dbReference type="EMBL" id="JABYQV010000014">
    <property type="protein sequence ID" value="NVP32387.1"/>
    <property type="molecule type" value="Genomic_DNA"/>
</dbReference>
<dbReference type="GO" id="GO:0016757">
    <property type="term" value="F:glycosyltransferase activity"/>
    <property type="evidence" value="ECO:0007669"/>
    <property type="project" value="InterPro"/>
</dbReference>
<dbReference type="PANTHER" id="PTHR45947">
    <property type="entry name" value="SULFOQUINOVOSYL TRANSFERASE SQD2"/>
    <property type="match status" value="1"/>
</dbReference>
<accession>A0A7Y7URJ8</accession>
<evidence type="ECO:0000313" key="5">
    <source>
        <dbReference type="Proteomes" id="UP000557656"/>
    </source>
</evidence>
<dbReference type="SUPFAM" id="SSF53756">
    <property type="entry name" value="UDP-Glycosyltransferase/glycogen phosphorylase"/>
    <property type="match status" value="1"/>
</dbReference>
<dbReference type="AlphaFoldDB" id="A0A7Y7URJ8"/>
<name>A0A7Y7URJ8_9SPHN</name>
<sequence>MLLPSTGIGGCEVFFGRLVEAVIAPHRRVSLAFPDVGEVRRLIDAPRGRRSLYLPWLGANERAGSDWGSFSRQYARACDLLRRTDADFVWMVLPAPEAAVGMMAAAHDLGIPGICVFQLAASAVAVPSAERRRARSALMTGLLPVAVSDDNRAAIAATFTLPPQRIRVIRNAAELRPPPSGDDERAATRRSLGLLPDQMLIITVARLTHQKGYDLLVEVARAWQAAGRSAKFLWLGDGEWRSRLIDATRGLRNVVMAGRVQAEDVRRYLAASDVFVLPSRWEGTPLALSEAMSMGLPVVAAAIGSICEMVRDTDAALFAAGDAAALDSVLRRVVDRPDERRRLGAAALARHASYGSFDMLRLYQALVPEATGRRAARITRCRAAVG</sequence>
<reference evidence="4 5" key="1">
    <citation type="submission" date="2020-05" db="EMBL/GenBank/DDBJ databases">
        <title>Draft Genome Sequences of Sphingomonas sp. Isolated from the International Space Station.</title>
        <authorList>
            <person name="Bijlani S."/>
            <person name="Singh N.K."/>
            <person name="Mason C.E."/>
            <person name="Wang C.C."/>
            <person name="Venkateswaran K."/>
        </authorList>
    </citation>
    <scope>NUCLEOTIDE SEQUENCE [LARGE SCALE GENOMIC DNA]</scope>
    <source>
        <strain evidence="2 5">IIF7SW-B5</strain>
        <strain evidence="3">ISS-IIF7SWP</strain>
    </source>
</reference>
<protein>
    <submittedName>
        <fullName evidence="3">Glycosyltransferase family 4 protein</fullName>
    </submittedName>
</protein>
<evidence type="ECO:0000313" key="3">
    <source>
        <dbReference type="EMBL" id="NVP32387.1"/>
    </source>
</evidence>
<dbReference type="Proteomes" id="UP000531581">
    <property type="component" value="Unassembled WGS sequence"/>
</dbReference>
<evidence type="ECO:0000313" key="2">
    <source>
        <dbReference type="EMBL" id="NNG54928.1"/>
    </source>
</evidence>
<keyword evidence="3" id="KW-0808">Transferase</keyword>
<comment type="caution">
    <text evidence="3">The sequence shown here is derived from an EMBL/GenBank/DDBJ whole genome shotgun (WGS) entry which is preliminary data.</text>
</comment>
<feature type="domain" description="Glycosyl transferase family 1" evidence="1">
    <location>
        <begin position="187"/>
        <end position="347"/>
    </location>
</feature>
<gene>
    <name evidence="2" type="ORF">HKX05_16380</name>
    <name evidence="3" type="ORF">HLV41_15200</name>
</gene>
<keyword evidence="5" id="KW-1185">Reference proteome</keyword>
<evidence type="ECO:0000259" key="1">
    <source>
        <dbReference type="Pfam" id="PF00534"/>
    </source>
</evidence>
<dbReference type="Pfam" id="PF00534">
    <property type="entry name" value="Glycos_transf_1"/>
    <property type="match status" value="1"/>
</dbReference>
<dbReference type="Proteomes" id="UP000557656">
    <property type="component" value="Unassembled WGS sequence"/>
</dbReference>
<dbReference type="EMBL" id="JABEOV010000024">
    <property type="protein sequence ID" value="NNG54928.1"/>
    <property type="molecule type" value="Genomic_DNA"/>
</dbReference>
<dbReference type="InterPro" id="IPR050194">
    <property type="entry name" value="Glycosyltransferase_grp1"/>
</dbReference>
<dbReference type="PANTHER" id="PTHR45947:SF3">
    <property type="entry name" value="SULFOQUINOVOSYL TRANSFERASE SQD2"/>
    <property type="match status" value="1"/>
</dbReference>
<dbReference type="InterPro" id="IPR001296">
    <property type="entry name" value="Glyco_trans_1"/>
</dbReference>